<keyword evidence="4" id="KW-1185">Reference proteome</keyword>
<dbReference type="Gene3D" id="1.25.40.10">
    <property type="entry name" value="Tetratricopeptide repeat domain"/>
    <property type="match status" value="2"/>
</dbReference>
<dbReference type="PANTHER" id="PTHR47691:SF3">
    <property type="entry name" value="HTH-TYPE TRANSCRIPTIONAL REGULATOR RV0890C-RELATED"/>
    <property type="match status" value="1"/>
</dbReference>
<dbReference type="SUPFAM" id="SSF52540">
    <property type="entry name" value="P-loop containing nucleoside triphosphate hydrolases"/>
    <property type="match status" value="1"/>
</dbReference>
<accession>A0AAJ6HPB4</accession>
<dbReference type="SUPFAM" id="SSF48452">
    <property type="entry name" value="TPR-like"/>
    <property type="match status" value="1"/>
</dbReference>
<keyword evidence="2" id="KW-1133">Transmembrane helix</keyword>
<dbReference type="Gene3D" id="3.40.50.300">
    <property type="entry name" value="P-loop containing nucleotide triphosphate hydrolases"/>
    <property type="match status" value="1"/>
</dbReference>
<dbReference type="AlphaFoldDB" id="A0AAJ6HPB4"/>
<dbReference type="EMBL" id="CP130472">
    <property type="protein sequence ID" value="WLS43732.1"/>
    <property type="molecule type" value="Genomic_DNA"/>
</dbReference>
<dbReference type="InterPro" id="IPR027417">
    <property type="entry name" value="P-loop_NTPase"/>
</dbReference>
<dbReference type="InterPro" id="IPR011990">
    <property type="entry name" value="TPR-like_helical_dom_sf"/>
</dbReference>
<gene>
    <name evidence="3" type="ORF">Q3V37_20260</name>
</gene>
<reference evidence="3 4" key="1">
    <citation type="submission" date="2023-07" db="EMBL/GenBank/DDBJ databases">
        <title>Micromonospora profundi TRM 95458 converts glycerol to a new osmotic compound.</title>
        <authorList>
            <person name="Lu D."/>
        </authorList>
    </citation>
    <scope>NUCLEOTIDE SEQUENCE [LARGE SCALE GENOMIC DNA]</scope>
    <source>
        <strain evidence="3 4">TRM95458</strain>
    </source>
</reference>
<evidence type="ECO:0000256" key="2">
    <source>
        <dbReference type="SAM" id="Phobius"/>
    </source>
</evidence>
<feature type="compositionally biased region" description="Basic and acidic residues" evidence="1">
    <location>
        <begin position="779"/>
        <end position="791"/>
    </location>
</feature>
<dbReference type="KEGG" id="mprn:Q3V37_20260"/>
<name>A0AAJ6HPB4_9ACTN</name>
<dbReference type="InterPro" id="IPR019734">
    <property type="entry name" value="TPR_rpt"/>
</dbReference>
<dbReference type="SMART" id="SM00028">
    <property type="entry name" value="TPR"/>
    <property type="match status" value="4"/>
</dbReference>
<evidence type="ECO:0000313" key="3">
    <source>
        <dbReference type="EMBL" id="WLS43732.1"/>
    </source>
</evidence>
<protein>
    <submittedName>
        <fullName evidence="3">Tetratricopeptide repeat protein</fullName>
    </submittedName>
</protein>
<dbReference type="RefSeq" id="WP_157552548.1">
    <property type="nucleotide sequence ID" value="NZ_CP130472.1"/>
</dbReference>
<feature type="transmembrane region" description="Helical" evidence="2">
    <location>
        <begin position="12"/>
        <end position="32"/>
    </location>
</feature>
<feature type="transmembrane region" description="Helical" evidence="2">
    <location>
        <begin position="225"/>
        <end position="245"/>
    </location>
</feature>
<keyword evidence="2" id="KW-0812">Transmembrane</keyword>
<feature type="region of interest" description="Disordered" evidence="1">
    <location>
        <begin position="779"/>
        <end position="805"/>
    </location>
</feature>
<proteinExistence type="predicted"/>
<evidence type="ECO:0000313" key="4">
    <source>
        <dbReference type="Proteomes" id="UP001235874"/>
    </source>
</evidence>
<feature type="transmembrane region" description="Helical" evidence="2">
    <location>
        <begin position="38"/>
        <end position="61"/>
    </location>
</feature>
<dbReference type="Proteomes" id="UP001235874">
    <property type="component" value="Chromosome"/>
</dbReference>
<keyword evidence="2" id="KW-0472">Membrane</keyword>
<evidence type="ECO:0000256" key="1">
    <source>
        <dbReference type="SAM" id="MobiDB-lite"/>
    </source>
</evidence>
<sequence length="805" mass="86193">MTRPGGAGRGPRWPVLIAVGTLVSGVLGNLASNLLSELAASVLGPASIALAVSGAAGFVVFEMRRRRAVRETGPEPTDVVTAPVTDVPTLPYPAGFTGRDEHVQTVLGLLAHEHAVAVLGRRAVGTSACAVQVANLCRDDYPDGQYHLDLRRGGRPRTARQVLTALAGVLGTAPPASGRPDALAAAAAALRRRLDGRKILLVLDNVDSPEQVRPLLPPTARTCRLLFAGGPALSGLSGVVAHWIAEPGPDEAVELFAAAGSAAPAARARRADPRTDPAVRDIVDLCGRQPRTIRALGYRTAQHGWRHSDVLDALRRAVHTPPHQRVAVSPAAQLVTERDIAYRALTREARRLYRLMSLTPAPVDRPTITALAARHPDRVTALLDQLAAAAFVVGAPGDRYEIRPLLAANARLHLRAAEPSRTRVAAQARLTRHLARRAERHAANLAVLGSPPDREWSLPLDDDPYGWFDLHQELLLAVVRVPAGAAETLPRRVRRWWFRLAVALCGWLAHVERLDEWEQVCRTVLATPTADDRPEIAGWAHNELGVLRRRRHDPQGAAAALTLAVAERGRRGTAQARMNLGLALLDLGQLDDAVEHLELSRRHRSSADRAGHALTDLGLGAAQLARGELDTAHHHLVRAANTFRSVGDARGYAAALTNLVLVHATLGEHLDAAQAWRAALREYESVNDPTSRAAALLNAGATLLTSAPGQARAAYELLAESRRLREAGRPTPGLARTLLYLGDAADSLGDRAEARRHWVDAASVAEEVHDEPVLAAADTRLDDSDAVRDASDAVPGDSDAVFGDT</sequence>
<dbReference type="PANTHER" id="PTHR47691">
    <property type="entry name" value="REGULATOR-RELATED"/>
    <property type="match status" value="1"/>
</dbReference>
<organism evidence="3 4">
    <name type="scientific">Micromonospora profundi</name>
    <dbReference type="NCBI Taxonomy" id="1420889"/>
    <lineage>
        <taxon>Bacteria</taxon>
        <taxon>Bacillati</taxon>
        <taxon>Actinomycetota</taxon>
        <taxon>Actinomycetes</taxon>
        <taxon>Micromonosporales</taxon>
        <taxon>Micromonosporaceae</taxon>
        <taxon>Micromonospora</taxon>
    </lineage>
</organism>